<keyword evidence="3" id="KW-1185">Reference proteome</keyword>
<dbReference type="InParanoid" id="A0A0C3PHD8"/>
<proteinExistence type="predicted"/>
<evidence type="ECO:0000256" key="1">
    <source>
        <dbReference type="SAM" id="MobiDB-lite"/>
    </source>
</evidence>
<dbReference type="HOGENOM" id="CLU_033743_3_1_1"/>
<feature type="compositionally biased region" description="Acidic residues" evidence="1">
    <location>
        <begin position="79"/>
        <end position="91"/>
    </location>
</feature>
<evidence type="ECO:0000313" key="3">
    <source>
        <dbReference type="Proteomes" id="UP000054217"/>
    </source>
</evidence>
<gene>
    <name evidence="2" type="ORF">M404DRAFT_23924</name>
</gene>
<accession>A0A0C3PHD8</accession>
<evidence type="ECO:0008006" key="4">
    <source>
        <dbReference type="Google" id="ProtNLM"/>
    </source>
</evidence>
<name>A0A0C3PHD8_PISTI</name>
<protein>
    <recommendedName>
        <fullName evidence="4">DUF4939 domain-containing protein</fullName>
    </recommendedName>
</protein>
<dbReference type="Proteomes" id="UP000054217">
    <property type="component" value="Unassembled WGS sequence"/>
</dbReference>
<evidence type="ECO:0000313" key="2">
    <source>
        <dbReference type="EMBL" id="KIO07414.1"/>
    </source>
</evidence>
<sequence>MPTQTRTQAAWACATTNPDSASAVNLCHTAALVSLGTARRLPGEVNNFRGFTAYDEPDLDKPDDFNPSDDGPGNNGPGDDPDNDNEEPLPEDDVKPGVTMLDNLAKAIELLTCNAHTSSESSSRMKLHEPDTLDGTDPKKLCAFLIQCELNFRDQPQAFQSDQAKVTFAQSFLKGMALEWFEPDLLSSPGLL</sequence>
<dbReference type="EMBL" id="KN831960">
    <property type="protein sequence ID" value="KIO07414.1"/>
    <property type="molecule type" value="Genomic_DNA"/>
</dbReference>
<dbReference type="AlphaFoldDB" id="A0A0C3PHD8"/>
<reference evidence="3" key="2">
    <citation type="submission" date="2015-01" db="EMBL/GenBank/DDBJ databases">
        <title>Evolutionary Origins and Diversification of the Mycorrhizal Mutualists.</title>
        <authorList>
            <consortium name="DOE Joint Genome Institute"/>
            <consortium name="Mycorrhizal Genomics Consortium"/>
            <person name="Kohler A."/>
            <person name="Kuo A."/>
            <person name="Nagy L.G."/>
            <person name="Floudas D."/>
            <person name="Copeland A."/>
            <person name="Barry K.W."/>
            <person name="Cichocki N."/>
            <person name="Veneault-Fourrey C."/>
            <person name="LaButti K."/>
            <person name="Lindquist E.A."/>
            <person name="Lipzen A."/>
            <person name="Lundell T."/>
            <person name="Morin E."/>
            <person name="Murat C."/>
            <person name="Riley R."/>
            <person name="Ohm R."/>
            <person name="Sun H."/>
            <person name="Tunlid A."/>
            <person name="Henrissat B."/>
            <person name="Grigoriev I.V."/>
            <person name="Hibbett D.S."/>
            <person name="Martin F."/>
        </authorList>
    </citation>
    <scope>NUCLEOTIDE SEQUENCE [LARGE SCALE GENOMIC DNA]</scope>
    <source>
        <strain evidence="3">Marx 270</strain>
    </source>
</reference>
<organism evidence="2 3">
    <name type="scientific">Pisolithus tinctorius Marx 270</name>
    <dbReference type="NCBI Taxonomy" id="870435"/>
    <lineage>
        <taxon>Eukaryota</taxon>
        <taxon>Fungi</taxon>
        <taxon>Dikarya</taxon>
        <taxon>Basidiomycota</taxon>
        <taxon>Agaricomycotina</taxon>
        <taxon>Agaricomycetes</taxon>
        <taxon>Agaricomycetidae</taxon>
        <taxon>Boletales</taxon>
        <taxon>Sclerodermatineae</taxon>
        <taxon>Pisolithaceae</taxon>
        <taxon>Pisolithus</taxon>
    </lineage>
</organism>
<feature type="region of interest" description="Disordered" evidence="1">
    <location>
        <begin position="52"/>
        <end position="97"/>
    </location>
</feature>
<reference evidence="2 3" key="1">
    <citation type="submission" date="2014-04" db="EMBL/GenBank/DDBJ databases">
        <authorList>
            <consortium name="DOE Joint Genome Institute"/>
            <person name="Kuo A."/>
            <person name="Kohler A."/>
            <person name="Costa M.D."/>
            <person name="Nagy L.G."/>
            <person name="Floudas D."/>
            <person name="Copeland A."/>
            <person name="Barry K.W."/>
            <person name="Cichocki N."/>
            <person name="Veneault-Fourrey C."/>
            <person name="LaButti K."/>
            <person name="Lindquist E.A."/>
            <person name="Lipzen A."/>
            <person name="Lundell T."/>
            <person name="Morin E."/>
            <person name="Murat C."/>
            <person name="Sun H."/>
            <person name="Tunlid A."/>
            <person name="Henrissat B."/>
            <person name="Grigoriev I.V."/>
            <person name="Hibbett D.S."/>
            <person name="Martin F."/>
            <person name="Nordberg H.P."/>
            <person name="Cantor M.N."/>
            <person name="Hua S.X."/>
        </authorList>
    </citation>
    <scope>NUCLEOTIDE SEQUENCE [LARGE SCALE GENOMIC DNA]</scope>
    <source>
        <strain evidence="2 3">Marx 270</strain>
    </source>
</reference>
<dbReference type="OrthoDB" id="5552562at2759"/>